<reference evidence="1 2" key="1">
    <citation type="submission" date="2018-02" db="EMBL/GenBank/DDBJ databases">
        <title>Subsurface microbial communities from deep shales in Ohio and West Virginia, USA.</title>
        <authorList>
            <person name="Wrighton K."/>
        </authorList>
    </citation>
    <scope>NUCLEOTIDE SEQUENCE [LARGE SCALE GENOMIC DNA]</scope>
    <source>
        <strain evidence="1 2">OWC-G53F</strain>
    </source>
</reference>
<name>A0A2S6GL80_9GAMM</name>
<evidence type="ECO:0000313" key="2">
    <source>
        <dbReference type="Proteomes" id="UP000238071"/>
    </source>
</evidence>
<gene>
    <name evidence="1" type="ORF">B0F88_11819</name>
</gene>
<sequence length="58" mass="6141">MDKQAINLQLSADEINLLLEGLGSMPFVKVYGLIGKIQEQASGQLNKAPESPVAGGEE</sequence>
<dbReference type="EMBL" id="PTIY01000018">
    <property type="protein sequence ID" value="PPK65987.1"/>
    <property type="molecule type" value="Genomic_DNA"/>
</dbReference>
<dbReference type="Proteomes" id="UP000238071">
    <property type="component" value="Unassembled WGS sequence"/>
</dbReference>
<protein>
    <submittedName>
        <fullName evidence="1">Uncharacterized protein</fullName>
    </submittedName>
</protein>
<comment type="caution">
    <text evidence="1">The sequence shown here is derived from an EMBL/GenBank/DDBJ whole genome shotgun (WGS) entry which is preliminary data.</text>
</comment>
<organism evidence="1 2">
    <name type="scientific">Methylobacter tundripaludum</name>
    <dbReference type="NCBI Taxonomy" id="173365"/>
    <lineage>
        <taxon>Bacteria</taxon>
        <taxon>Pseudomonadati</taxon>
        <taxon>Pseudomonadota</taxon>
        <taxon>Gammaproteobacteria</taxon>
        <taxon>Methylococcales</taxon>
        <taxon>Methylococcaceae</taxon>
        <taxon>Methylobacter</taxon>
    </lineage>
</organism>
<dbReference type="AlphaFoldDB" id="A0A2S6GL80"/>
<evidence type="ECO:0000313" key="1">
    <source>
        <dbReference type="EMBL" id="PPK65987.1"/>
    </source>
</evidence>
<accession>A0A2S6GL80</accession>
<proteinExistence type="predicted"/>
<keyword evidence="2" id="KW-1185">Reference proteome</keyword>
<dbReference type="RefSeq" id="WP_181049939.1">
    <property type="nucleotide sequence ID" value="NZ_PTIY01000018.1"/>
</dbReference>